<protein>
    <submittedName>
        <fullName evidence="4">Amidohydrolase</fullName>
    </submittedName>
</protein>
<dbReference type="EMBL" id="CP009247">
    <property type="protein sequence ID" value="APT89593.1"/>
    <property type="molecule type" value="Genomic_DNA"/>
</dbReference>
<keyword evidence="1 4" id="KW-0378">Hydrolase</keyword>
<dbReference type="Gene3D" id="3.30.70.360">
    <property type="match status" value="1"/>
</dbReference>
<evidence type="ECO:0000313" key="4">
    <source>
        <dbReference type="EMBL" id="APT89593.1"/>
    </source>
</evidence>
<proteinExistence type="predicted"/>
<feature type="binding site" evidence="2">
    <location>
        <position position="167"/>
    </location>
    <ligand>
        <name>Mn(2+)</name>
        <dbReference type="ChEBI" id="CHEBI:29035"/>
        <label>2</label>
    </ligand>
</feature>
<evidence type="ECO:0000259" key="3">
    <source>
        <dbReference type="Pfam" id="PF07687"/>
    </source>
</evidence>
<dbReference type="Gene3D" id="3.40.630.10">
    <property type="entry name" value="Zn peptidases"/>
    <property type="match status" value="1"/>
</dbReference>
<keyword evidence="2" id="KW-0479">Metal-binding</keyword>
<sequence length="395" mass="41452">MATLFDALESSRADREELYKWFHRHPEVAMEEHETSERITRELEALGLEPLHIGGTGVVAVVENPENPEGGSVLVRADFDGLPVTEDSGKDYAADPERGRSHACGHDVHATSLLGAVRALVEHPEAWHGRLVAVFQPGEERAAGARAMVEDGLAEKIPAVDVALAQHVLTTLPGGAVGAAAGPVLSTATTVTVTIPGAGSHGSMPHLAKDPVVTACAAVTRLQTIVSRELAPGTFAVVTVGSVQAGDSANVIPDHATLKLNTRAYDDDVAKHLHSAIERIVRGECAAAGMPGEPTFEYSDVYPLTDNDADTAATVQEAFSAHLPTVEFDPATASEDFSVIPDALGVPYCYWGLGGFAEPEKAPANHNPGFAPDLQPTLDRGSQAVLVAASPWLMG</sequence>
<keyword evidence="2" id="KW-0464">Manganese</keyword>
<dbReference type="InterPro" id="IPR017439">
    <property type="entry name" value="Amidohydrolase"/>
</dbReference>
<dbReference type="InterPro" id="IPR011650">
    <property type="entry name" value="Peptidase_M20_dimer"/>
</dbReference>
<dbReference type="FunFam" id="3.30.70.360:FF:000001">
    <property type="entry name" value="N-acetyldiaminopimelate deacetylase"/>
    <property type="match status" value="1"/>
</dbReference>
<feature type="binding site" evidence="2">
    <location>
        <position position="140"/>
    </location>
    <ligand>
        <name>Mn(2+)</name>
        <dbReference type="ChEBI" id="CHEBI:29035"/>
        <label>2</label>
    </ligand>
</feature>
<name>A0A1L7CUT0_9CORY</name>
<dbReference type="PIRSF" id="PIRSF005962">
    <property type="entry name" value="Pept_M20D_amidohydro"/>
    <property type="match status" value="1"/>
</dbReference>
<dbReference type="NCBIfam" id="TIGR01891">
    <property type="entry name" value="amidohydrolases"/>
    <property type="match status" value="1"/>
</dbReference>
<dbReference type="SUPFAM" id="SSF53187">
    <property type="entry name" value="Zn-dependent exopeptidases"/>
    <property type="match status" value="1"/>
</dbReference>
<gene>
    <name evidence="4" type="ORF">CFRA_10550</name>
</gene>
<feature type="binding site" evidence="2">
    <location>
        <position position="106"/>
    </location>
    <ligand>
        <name>Mn(2+)</name>
        <dbReference type="ChEBI" id="CHEBI:29035"/>
        <label>2</label>
    </ligand>
</feature>
<dbReference type="AlphaFoldDB" id="A0A1L7CUT0"/>
<dbReference type="KEGG" id="cfk:CFRA_10550"/>
<dbReference type="Pfam" id="PF01546">
    <property type="entry name" value="Peptidase_M20"/>
    <property type="match status" value="1"/>
</dbReference>
<feature type="binding site" evidence="2">
    <location>
        <position position="366"/>
    </location>
    <ligand>
        <name>Mn(2+)</name>
        <dbReference type="ChEBI" id="CHEBI:29035"/>
        <label>2</label>
    </ligand>
</feature>
<dbReference type="PANTHER" id="PTHR11014">
    <property type="entry name" value="PEPTIDASE M20 FAMILY MEMBER"/>
    <property type="match status" value="1"/>
</dbReference>
<comment type="cofactor">
    <cofactor evidence="2">
        <name>Mn(2+)</name>
        <dbReference type="ChEBI" id="CHEBI:29035"/>
    </cofactor>
    <text evidence="2">The Mn(2+) ion enhances activity.</text>
</comment>
<dbReference type="GO" id="GO:0019877">
    <property type="term" value="P:diaminopimelate biosynthetic process"/>
    <property type="evidence" value="ECO:0007669"/>
    <property type="project" value="UniProtKB-ARBA"/>
</dbReference>
<feature type="binding site" evidence="2">
    <location>
        <position position="104"/>
    </location>
    <ligand>
        <name>Mn(2+)</name>
        <dbReference type="ChEBI" id="CHEBI:29035"/>
        <label>2</label>
    </ligand>
</feature>
<keyword evidence="5" id="KW-1185">Reference proteome</keyword>
<organism evidence="4 5">
    <name type="scientific">Corynebacterium frankenforstense DSM 45800</name>
    <dbReference type="NCBI Taxonomy" id="1437875"/>
    <lineage>
        <taxon>Bacteria</taxon>
        <taxon>Bacillati</taxon>
        <taxon>Actinomycetota</taxon>
        <taxon>Actinomycetes</taxon>
        <taxon>Mycobacteriales</taxon>
        <taxon>Corynebacteriaceae</taxon>
        <taxon>Corynebacterium</taxon>
    </lineage>
</organism>
<dbReference type="Proteomes" id="UP000185434">
    <property type="component" value="Chromosome"/>
</dbReference>
<reference evidence="4 5" key="1">
    <citation type="submission" date="2014-08" db="EMBL/GenBank/DDBJ databases">
        <title>Complete genome sequence of Corynebacterium frankenforstense ST18(T) (=DSM 45800(T)), isolated from raw cow milk.</title>
        <authorList>
            <person name="Ruckert C."/>
            <person name="Albersmeier A."/>
            <person name="Winkler A."/>
            <person name="Lipski A."/>
            <person name="Kalinowski J."/>
        </authorList>
    </citation>
    <scope>NUCLEOTIDE SEQUENCE [LARGE SCALE GENOMIC DNA]</scope>
    <source>
        <strain evidence="4 5">ST18</strain>
    </source>
</reference>
<evidence type="ECO:0000256" key="2">
    <source>
        <dbReference type="PIRSR" id="PIRSR005962-1"/>
    </source>
</evidence>
<dbReference type="InterPro" id="IPR002933">
    <property type="entry name" value="Peptidase_M20"/>
</dbReference>
<feature type="domain" description="Peptidase M20 dimerisation" evidence="3">
    <location>
        <begin position="188"/>
        <end position="284"/>
    </location>
</feature>
<evidence type="ECO:0000256" key="1">
    <source>
        <dbReference type="ARBA" id="ARBA00022801"/>
    </source>
</evidence>
<evidence type="ECO:0000313" key="5">
    <source>
        <dbReference type="Proteomes" id="UP000185434"/>
    </source>
</evidence>
<dbReference type="PANTHER" id="PTHR11014:SF63">
    <property type="entry name" value="METALLOPEPTIDASE, PUTATIVE (AFU_ORTHOLOGUE AFUA_6G09600)-RELATED"/>
    <property type="match status" value="1"/>
</dbReference>
<dbReference type="GO" id="GO:0050118">
    <property type="term" value="F:N-acetyldiaminopimelate deacetylase activity"/>
    <property type="evidence" value="ECO:0007669"/>
    <property type="project" value="UniProtKB-ARBA"/>
</dbReference>
<dbReference type="InterPro" id="IPR036264">
    <property type="entry name" value="Bact_exopeptidase_dim_dom"/>
</dbReference>
<accession>A0A1L7CUT0</accession>
<dbReference type="SUPFAM" id="SSF55031">
    <property type="entry name" value="Bacterial exopeptidase dimerisation domain"/>
    <property type="match status" value="1"/>
</dbReference>
<dbReference type="GO" id="GO:0046872">
    <property type="term" value="F:metal ion binding"/>
    <property type="evidence" value="ECO:0007669"/>
    <property type="project" value="UniProtKB-KW"/>
</dbReference>
<dbReference type="Pfam" id="PF07687">
    <property type="entry name" value="M20_dimer"/>
    <property type="match status" value="1"/>
</dbReference>